<keyword evidence="10" id="KW-0653">Protein transport</keyword>
<keyword evidence="10" id="KW-0813">Transport</keyword>
<dbReference type="PANTHER" id="PTHR30558">
    <property type="entry name" value="EXBD MEMBRANE COMPONENT OF PMF-DRIVEN MACROMOLECULE IMPORT SYSTEM"/>
    <property type="match status" value="1"/>
</dbReference>
<sequence length="145" mass="15708">MAMNLPSQRGRGRRAPMADINVTPMVDVMLVLLIIFMVTAPLLTAGVPVNLPDSRAKPLDQDQKPVQISIDAAGKLFVDKEAVNEALLPDILSQIAAKADPAKPPQVFLRADRKLDYGRVMRVMGELNRAGLNRVALVTVGQDGK</sequence>
<evidence type="ECO:0000256" key="2">
    <source>
        <dbReference type="ARBA" id="ARBA00005811"/>
    </source>
</evidence>
<dbReference type="Gene3D" id="3.30.420.270">
    <property type="match status" value="1"/>
</dbReference>
<evidence type="ECO:0000256" key="7">
    <source>
        <dbReference type="ARBA" id="ARBA00022989"/>
    </source>
</evidence>
<dbReference type="Pfam" id="PF02472">
    <property type="entry name" value="ExbD"/>
    <property type="match status" value="1"/>
</dbReference>
<reference evidence="11 12" key="1">
    <citation type="submission" date="2023-11" db="EMBL/GenBank/DDBJ databases">
        <title>MicrobeMod: A computational toolkit for identifying prokaryotic methylation and restriction-modification with nanopore sequencing.</title>
        <authorList>
            <person name="Crits-Christoph A."/>
            <person name="Kang S.C."/>
            <person name="Lee H."/>
            <person name="Ostrov N."/>
        </authorList>
    </citation>
    <scope>NUCLEOTIDE SEQUENCE [LARGE SCALE GENOMIC DNA]</scope>
    <source>
        <strain evidence="11 12">ATCC 14820</strain>
    </source>
</reference>
<keyword evidence="12" id="KW-1185">Reference proteome</keyword>
<evidence type="ECO:0000256" key="4">
    <source>
        <dbReference type="ARBA" id="ARBA00022519"/>
    </source>
</evidence>
<evidence type="ECO:0000256" key="8">
    <source>
        <dbReference type="ARBA" id="ARBA00023136"/>
    </source>
</evidence>
<name>A0ABU4PHW5_9SPHN</name>
<comment type="subcellular location">
    <subcellularLocation>
        <location evidence="1">Cell membrane</location>
        <topology evidence="1">Single-pass membrane protein</topology>
    </subcellularLocation>
    <subcellularLocation>
        <location evidence="10">Cell membrane</location>
        <topology evidence="10">Single-pass type II membrane protein</topology>
    </subcellularLocation>
</comment>
<organism evidence="11 12">
    <name type="scientific">Sphingomonas echinoides</name>
    <dbReference type="NCBI Taxonomy" id="59803"/>
    <lineage>
        <taxon>Bacteria</taxon>
        <taxon>Pseudomonadati</taxon>
        <taxon>Pseudomonadota</taxon>
        <taxon>Alphaproteobacteria</taxon>
        <taxon>Sphingomonadales</taxon>
        <taxon>Sphingomonadaceae</taxon>
        <taxon>Sphingomonas</taxon>
    </lineage>
</organism>
<proteinExistence type="inferred from homology"/>
<evidence type="ECO:0000313" key="12">
    <source>
        <dbReference type="Proteomes" id="UP001279660"/>
    </source>
</evidence>
<evidence type="ECO:0000256" key="6">
    <source>
        <dbReference type="ARBA" id="ARBA00022692"/>
    </source>
</evidence>
<accession>A0ABU4PHW5</accession>
<dbReference type="InterPro" id="IPR014168">
    <property type="entry name" value="Tol-Pal_TolR"/>
</dbReference>
<keyword evidence="6 10" id="KW-0812">Transmembrane</keyword>
<keyword evidence="4" id="KW-0997">Cell inner membrane</keyword>
<keyword evidence="5" id="KW-0132">Cell division</keyword>
<keyword evidence="9" id="KW-0131">Cell cycle</keyword>
<evidence type="ECO:0000256" key="1">
    <source>
        <dbReference type="ARBA" id="ARBA00004162"/>
    </source>
</evidence>
<keyword evidence="8" id="KW-0472">Membrane</keyword>
<evidence type="ECO:0000256" key="3">
    <source>
        <dbReference type="ARBA" id="ARBA00022475"/>
    </source>
</evidence>
<evidence type="ECO:0000256" key="5">
    <source>
        <dbReference type="ARBA" id="ARBA00022618"/>
    </source>
</evidence>
<evidence type="ECO:0000256" key="9">
    <source>
        <dbReference type="ARBA" id="ARBA00023306"/>
    </source>
</evidence>
<protein>
    <submittedName>
        <fullName evidence="11">Protein TolR</fullName>
    </submittedName>
</protein>
<keyword evidence="3" id="KW-1003">Cell membrane</keyword>
<dbReference type="NCBIfam" id="TIGR02801">
    <property type="entry name" value="tolR"/>
    <property type="match status" value="1"/>
</dbReference>
<comment type="similarity">
    <text evidence="2 10">Belongs to the ExbD/TolR family.</text>
</comment>
<dbReference type="RefSeq" id="WP_010405075.1">
    <property type="nucleotide sequence ID" value="NZ_JAWXXV010000001.1"/>
</dbReference>
<dbReference type="EMBL" id="JAWXXV010000001">
    <property type="protein sequence ID" value="MDX5983462.1"/>
    <property type="molecule type" value="Genomic_DNA"/>
</dbReference>
<comment type="caution">
    <text evidence="11">The sequence shown here is derived from an EMBL/GenBank/DDBJ whole genome shotgun (WGS) entry which is preliminary data.</text>
</comment>
<dbReference type="PANTHER" id="PTHR30558:SF7">
    <property type="entry name" value="TOL-PAL SYSTEM PROTEIN TOLR"/>
    <property type="match status" value="1"/>
</dbReference>
<keyword evidence="7" id="KW-1133">Transmembrane helix</keyword>
<evidence type="ECO:0000256" key="10">
    <source>
        <dbReference type="RuleBase" id="RU003879"/>
    </source>
</evidence>
<gene>
    <name evidence="11" type="primary">tolR</name>
    <name evidence="11" type="ORF">SIL82_04255</name>
</gene>
<dbReference type="Proteomes" id="UP001279660">
    <property type="component" value="Unassembled WGS sequence"/>
</dbReference>
<evidence type="ECO:0000313" key="11">
    <source>
        <dbReference type="EMBL" id="MDX5983462.1"/>
    </source>
</evidence>
<dbReference type="InterPro" id="IPR003400">
    <property type="entry name" value="ExbD"/>
</dbReference>